<evidence type="ECO:0000256" key="3">
    <source>
        <dbReference type="ARBA" id="ARBA00023002"/>
    </source>
</evidence>
<dbReference type="InterPro" id="IPR002347">
    <property type="entry name" value="SDR_fam"/>
</dbReference>
<dbReference type="Gene3D" id="3.40.50.720">
    <property type="entry name" value="NAD(P)-binding Rossmann-like Domain"/>
    <property type="match status" value="1"/>
</dbReference>
<keyword evidence="6" id="KW-1185">Reference proteome</keyword>
<proteinExistence type="inferred from homology"/>
<dbReference type="InterPro" id="IPR036291">
    <property type="entry name" value="NAD(P)-bd_dom_sf"/>
</dbReference>
<sequence length="315" mass="32067">MSGVVTPAARPVAVVTGAAGGLGHAIAAALHADGWQVLLTDLDGAAVAEVAAPLGGWSRALDVRDAAACAAVAAEADGAAVAIEADGAAVAAEADRAAVAIEAGGRGDGSGGAGEPGGRLGLWVNNAGILVTGPSWEQDEATRRRVIEVNALGAMNGTLAALEIMRGQGRGHVLNVVSLAGLVAPPGETVYAASKHALLAFSLGTLADLRSAGYRDVHVSCLCPDGIWTPMLHDRLDDPGAVASFTGTLLTPQRVARRAVRLARRPRPVVTLPRWRGAQVRLLDALPGLALRLGPLVRAVGRAGQRRQRRRTAGT</sequence>
<protein>
    <submittedName>
        <fullName evidence="5">SDR family NAD(P)-dependent oxidoreductase</fullName>
    </submittedName>
</protein>
<organism evidence="5 6">
    <name type="scientific">Micromonospora cathayae</name>
    <dbReference type="NCBI Taxonomy" id="3028804"/>
    <lineage>
        <taxon>Bacteria</taxon>
        <taxon>Bacillati</taxon>
        <taxon>Actinomycetota</taxon>
        <taxon>Actinomycetes</taxon>
        <taxon>Micromonosporales</taxon>
        <taxon>Micromonosporaceae</taxon>
        <taxon>Micromonospora</taxon>
    </lineage>
</organism>
<evidence type="ECO:0000256" key="1">
    <source>
        <dbReference type="ARBA" id="ARBA00006484"/>
    </source>
</evidence>
<dbReference type="Pfam" id="PF00106">
    <property type="entry name" value="adh_short"/>
    <property type="match status" value="2"/>
</dbReference>
<evidence type="ECO:0000256" key="2">
    <source>
        <dbReference type="ARBA" id="ARBA00022857"/>
    </source>
</evidence>
<dbReference type="EMBL" id="CP118615">
    <property type="protein sequence ID" value="WDZ86298.1"/>
    <property type="molecule type" value="Genomic_DNA"/>
</dbReference>
<name>A0ABY7ZUX2_9ACTN</name>
<evidence type="ECO:0000256" key="4">
    <source>
        <dbReference type="RuleBase" id="RU000363"/>
    </source>
</evidence>
<reference evidence="5 6" key="1">
    <citation type="submission" date="2023-02" db="EMBL/GenBank/DDBJ databases">
        <authorList>
            <person name="Mo P."/>
        </authorList>
    </citation>
    <scope>NUCLEOTIDE SEQUENCE [LARGE SCALE GENOMIC DNA]</scope>
    <source>
        <strain evidence="5 6">HUAS 3</strain>
    </source>
</reference>
<dbReference type="CDD" id="cd05233">
    <property type="entry name" value="SDR_c"/>
    <property type="match status" value="1"/>
</dbReference>
<gene>
    <name evidence="5" type="ORF">PVK37_07795</name>
</gene>
<accession>A0ABY7ZUX2</accession>
<keyword evidence="2" id="KW-0521">NADP</keyword>
<dbReference type="Proteomes" id="UP001219605">
    <property type="component" value="Chromosome"/>
</dbReference>
<dbReference type="PANTHER" id="PTHR43391:SF14">
    <property type="entry name" value="DEHYDROGENASE_REDUCTASE SDR FAMILY PROTEIN 7-LIKE"/>
    <property type="match status" value="1"/>
</dbReference>
<comment type="similarity">
    <text evidence="1 4">Belongs to the short-chain dehydrogenases/reductases (SDR) family.</text>
</comment>
<evidence type="ECO:0000313" key="5">
    <source>
        <dbReference type="EMBL" id="WDZ86298.1"/>
    </source>
</evidence>
<dbReference type="PRINTS" id="PR00081">
    <property type="entry name" value="GDHRDH"/>
</dbReference>
<evidence type="ECO:0000313" key="6">
    <source>
        <dbReference type="Proteomes" id="UP001219605"/>
    </source>
</evidence>
<keyword evidence="3" id="KW-0560">Oxidoreductase</keyword>
<dbReference type="PANTHER" id="PTHR43391">
    <property type="entry name" value="RETINOL DEHYDROGENASE-RELATED"/>
    <property type="match status" value="1"/>
</dbReference>
<dbReference type="RefSeq" id="WP_275033100.1">
    <property type="nucleotide sequence ID" value="NZ_CP118615.1"/>
</dbReference>
<dbReference type="PRINTS" id="PR00080">
    <property type="entry name" value="SDRFAMILY"/>
</dbReference>
<dbReference type="SUPFAM" id="SSF51735">
    <property type="entry name" value="NAD(P)-binding Rossmann-fold domains"/>
    <property type="match status" value="1"/>
</dbReference>